<evidence type="ECO:0000313" key="8">
    <source>
        <dbReference type="Proteomes" id="UP000232323"/>
    </source>
</evidence>
<dbReference type="PROSITE" id="PS00022">
    <property type="entry name" value="EGF_1"/>
    <property type="match status" value="1"/>
</dbReference>
<dbReference type="InterPro" id="IPR040911">
    <property type="entry name" value="Exostosin_GT47"/>
</dbReference>
<keyword evidence="3" id="KW-0333">Golgi apparatus</keyword>
<proteinExistence type="inferred from homology"/>
<dbReference type="PROSITE" id="PS01186">
    <property type="entry name" value="EGF_2"/>
    <property type="match status" value="1"/>
</dbReference>
<comment type="caution">
    <text evidence="4">Lacks conserved residue(s) required for the propagation of feature annotation.</text>
</comment>
<dbReference type="PROSITE" id="PS50026">
    <property type="entry name" value="EGF_3"/>
    <property type="match status" value="1"/>
</dbReference>
<dbReference type="AlphaFoldDB" id="A0A250X197"/>
<dbReference type="EMBL" id="BEGY01000020">
    <property type="protein sequence ID" value="GAX76857.1"/>
    <property type="molecule type" value="Genomic_DNA"/>
</dbReference>
<feature type="region of interest" description="Disordered" evidence="5">
    <location>
        <begin position="356"/>
        <end position="384"/>
    </location>
</feature>
<accession>A0A250X197</accession>
<dbReference type="GO" id="GO:0016757">
    <property type="term" value="F:glycosyltransferase activity"/>
    <property type="evidence" value="ECO:0007669"/>
    <property type="project" value="InterPro"/>
</dbReference>
<feature type="disulfide bond" evidence="4">
    <location>
        <begin position="156"/>
        <end position="165"/>
    </location>
</feature>
<comment type="caution">
    <text evidence="7">The sequence shown here is derived from an EMBL/GenBank/DDBJ whole genome shotgun (WGS) entry which is preliminary data.</text>
</comment>
<evidence type="ECO:0000256" key="2">
    <source>
        <dbReference type="ARBA" id="ARBA00010271"/>
    </source>
</evidence>
<evidence type="ECO:0000259" key="6">
    <source>
        <dbReference type="PROSITE" id="PS50026"/>
    </source>
</evidence>
<dbReference type="InterPro" id="IPR004263">
    <property type="entry name" value="Exostosin"/>
</dbReference>
<feature type="domain" description="EGF-like" evidence="6">
    <location>
        <begin position="133"/>
        <end position="166"/>
    </location>
</feature>
<evidence type="ECO:0000256" key="1">
    <source>
        <dbReference type="ARBA" id="ARBA00004323"/>
    </source>
</evidence>
<dbReference type="GO" id="GO:0000139">
    <property type="term" value="C:Golgi membrane"/>
    <property type="evidence" value="ECO:0007669"/>
    <property type="project" value="UniProtKB-SubCell"/>
</dbReference>
<organism evidence="7 8">
    <name type="scientific">Chlamydomonas eustigma</name>
    <dbReference type="NCBI Taxonomy" id="1157962"/>
    <lineage>
        <taxon>Eukaryota</taxon>
        <taxon>Viridiplantae</taxon>
        <taxon>Chlorophyta</taxon>
        <taxon>core chlorophytes</taxon>
        <taxon>Chlorophyceae</taxon>
        <taxon>CS clade</taxon>
        <taxon>Chlamydomonadales</taxon>
        <taxon>Chlamydomonadaceae</taxon>
        <taxon>Chlamydomonas</taxon>
    </lineage>
</organism>
<evidence type="ECO:0000313" key="7">
    <source>
        <dbReference type="EMBL" id="GAX76857.1"/>
    </source>
</evidence>
<evidence type="ECO:0000256" key="5">
    <source>
        <dbReference type="SAM" id="MobiDB-lite"/>
    </source>
</evidence>
<gene>
    <name evidence="7" type="ORF">CEUSTIGMA_g4303.t1</name>
</gene>
<dbReference type="Proteomes" id="UP000232323">
    <property type="component" value="Unassembled WGS sequence"/>
</dbReference>
<evidence type="ECO:0000256" key="3">
    <source>
        <dbReference type="ARBA" id="ARBA00023034"/>
    </source>
</evidence>
<dbReference type="PANTHER" id="PTHR11062:SF268">
    <property type="entry name" value="FAMILY PROTEIN, PUTATIVE, EXPRESSED-RELATED"/>
    <property type="match status" value="1"/>
</dbReference>
<sequence>MIFSKKCFAKCFFVQMHVIFSTKYFVNADLVDDLTPVYHDKGWYPPNEEGFASTHIESGRNLQVSLQGPIYASSEWSNAADTGTCRVIKHDHELTEAELGKSILKKRCKYTRGKWCGKYESQASIPYTEPPRGSVQCKNKCNGVGNCNYDIGVCDCPAGWTGEDCSVRDKRPCGNGERPKGSHTMASHIDEEGRDLGWHKPGWMASRCAGICDDDLAMCWCGEGKYKRVNAPKGSPPGTPPVQRGRPLSEFCGKVREDKDGRPTTWGNVPYKKVYGPEGWCMVDKPSEEGNCDNCMIDNIGGKYCDTVKEAYCPSQCSGHGDCNLGFCKCQDGWYGLDCSRKAAAATLDPSDVEAGRKPWLKSPGLGDLPPAARSKEDPAAPPSRKRPLIYIYDTPPPLTTRMLQYRLVWKACIWRHFSVHNESLLHDWLYGVETYFHEMLLNSPHRTFDPEEADYFYVPLYVTCYFWPIIGWADHPWWYGPQGSPRPMHGANMMLELQQWIQSHYGKYWRRRGGRDHIWLTAADEGACWMPREVYQNSIVLTHWGRMDLEHSPGTAFARDNYHQHYQDPKYQPVDWVESILGHPCYNASKDLVIPSLKLPVHYSSSPLLGAEPLKRDILLFFKGDVGSRRDPPYSRGIRQKLYKMGKEQNLTRTHRIVILSGEDHSSGSYSSLLARSIFCLVAPGDGWSARAEDAVLHGCIPLIIMDNVHTIFETMLDWDAFSIRVREFSVEDVPYILSSVTDDQIARMQRRLTLVWHRFAYTTGSLIQKAVKDTIDRNLNEMPSEKSTLPPHYPVQRVKEYPFQDDAFGTIMQWLYAKIPETR</sequence>
<comment type="subcellular location">
    <subcellularLocation>
        <location evidence="1">Golgi apparatus membrane</location>
        <topology evidence="1">Single-pass type II membrane protein</topology>
    </subcellularLocation>
</comment>
<dbReference type="OrthoDB" id="1924787at2759"/>
<keyword evidence="8" id="KW-1185">Reference proteome</keyword>
<comment type="similarity">
    <text evidence="2">Belongs to the glycosyltransferase 47 family.</text>
</comment>
<feature type="disulfide bond" evidence="4">
    <location>
        <begin position="137"/>
        <end position="147"/>
    </location>
</feature>
<evidence type="ECO:0000256" key="4">
    <source>
        <dbReference type="PROSITE-ProRule" id="PRU00076"/>
    </source>
</evidence>
<dbReference type="InterPro" id="IPR000742">
    <property type="entry name" value="EGF"/>
</dbReference>
<dbReference type="FunFam" id="2.10.25.10:FF:000026">
    <property type="entry name" value="Teneurin transmembrane protein 2"/>
    <property type="match status" value="1"/>
</dbReference>
<dbReference type="Gene3D" id="2.10.25.10">
    <property type="entry name" value="Laminin"/>
    <property type="match status" value="1"/>
</dbReference>
<keyword evidence="4" id="KW-1015">Disulfide bond</keyword>
<protein>
    <recommendedName>
        <fullName evidence="6">EGF-like domain-containing protein</fullName>
    </recommendedName>
</protein>
<keyword evidence="4" id="KW-0245">EGF-like domain</keyword>
<dbReference type="Pfam" id="PF03016">
    <property type="entry name" value="Exostosin_GT47"/>
    <property type="match status" value="1"/>
</dbReference>
<dbReference type="PANTHER" id="PTHR11062">
    <property type="entry name" value="EXOSTOSIN HEPARAN SULFATE GLYCOSYLTRANSFERASE -RELATED"/>
    <property type="match status" value="1"/>
</dbReference>
<reference evidence="7 8" key="1">
    <citation type="submission" date="2017-08" db="EMBL/GenBank/DDBJ databases">
        <title>Acidophilic green algal genome provides insights into adaptation to an acidic environment.</title>
        <authorList>
            <person name="Hirooka S."/>
            <person name="Hirose Y."/>
            <person name="Kanesaki Y."/>
            <person name="Higuchi S."/>
            <person name="Fujiwara T."/>
            <person name="Onuma R."/>
            <person name="Era A."/>
            <person name="Ohbayashi R."/>
            <person name="Uzuka A."/>
            <person name="Nozaki H."/>
            <person name="Yoshikawa H."/>
            <person name="Miyagishima S.Y."/>
        </authorList>
    </citation>
    <scope>NUCLEOTIDE SEQUENCE [LARGE SCALE GENOMIC DNA]</scope>
    <source>
        <strain evidence="7 8">NIES-2499</strain>
    </source>
</reference>
<name>A0A250X197_9CHLO</name>
<dbReference type="Pfam" id="PF23106">
    <property type="entry name" value="EGF_Teneurin"/>
    <property type="match status" value="1"/>
</dbReference>